<keyword evidence="2" id="KW-0813">Transport</keyword>
<evidence type="ECO:0000256" key="8">
    <source>
        <dbReference type="ARBA" id="ARBA00041133"/>
    </source>
</evidence>
<protein>
    <recommendedName>
        <fullName evidence="8">Molybdate/tungstate import ATP-binding protein WtpC</fullName>
        <ecNumber evidence="7">7.3.2.6</ecNumber>
    </recommendedName>
</protein>
<dbReference type="SMART" id="SM00382">
    <property type="entry name" value="AAA"/>
    <property type="match status" value="1"/>
</dbReference>
<comment type="similarity">
    <text evidence="5">Belongs to the ABC transporter superfamily. Sulfate/tungstate importer (TC 3.A.1.6) family.</text>
</comment>
<dbReference type="InterPro" id="IPR003439">
    <property type="entry name" value="ABC_transporter-like_ATP-bd"/>
</dbReference>
<dbReference type="Proteomes" id="UP000825933">
    <property type="component" value="Unassembled WGS sequence"/>
</dbReference>
<dbReference type="AlphaFoldDB" id="A0A8T5UVI7"/>
<dbReference type="EC" id="7.3.2.6" evidence="7"/>
<evidence type="ECO:0000256" key="4">
    <source>
        <dbReference type="ARBA" id="ARBA00022840"/>
    </source>
</evidence>
<evidence type="ECO:0000313" key="12">
    <source>
        <dbReference type="Proteomes" id="UP000825933"/>
    </source>
</evidence>
<dbReference type="Pfam" id="PF00005">
    <property type="entry name" value="ABC_tran"/>
    <property type="match status" value="1"/>
</dbReference>
<dbReference type="InterPro" id="IPR050093">
    <property type="entry name" value="ABC_SmlMolc_Importer"/>
</dbReference>
<keyword evidence="12" id="KW-1185">Reference proteome</keyword>
<evidence type="ECO:0000256" key="3">
    <source>
        <dbReference type="ARBA" id="ARBA00022741"/>
    </source>
</evidence>
<dbReference type="GO" id="GO:0005524">
    <property type="term" value="F:ATP binding"/>
    <property type="evidence" value="ECO:0007669"/>
    <property type="project" value="UniProtKB-KW"/>
</dbReference>
<dbReference type="InterPro" id="IPR027417">
    <property type="entry name" value="P-loop_NTPase"/>
</dbReference>
<dbReference type="PROSITE" id="PS50893">
    <property type="entry name" value="ABC_TRANSPORTER_2"/>
    <property type="match status" value="1"/>
</dbReference>
<dbReference type="PROSITE" id="PS00211">
    <property type="entry name" value="ABC_TRANSPORTER_1"/>
    <property type="match status" value="1"/>
</dbReference>
<proteinExistence type="inferred from homology"/>
<dbReference type="RefSeq" id="WP_223790811.1">
    <property type="nucleotide sequence ID" value="NZ_JAIOUQ010000003.1"/>
</dbReference>
<sequence>MFLDIQNLSVDLGEFHLKDLSLQVEKNDYLVIIGPTGSGKSVLLETIAGFYNPTFGEIYLEGKNITNLTPENRGISIVYQDYVLFPNMNVFENIAYGLKKITSNNDTINSKVHVLAEQLKIDHLLDRHSETLSGGEKQRVAIARSLIVEPNILLMDEPFSALDVSTHAYMTRLIKNAIEDHETTCIHVSHNFNDVWNLAEHVAVMRDGKLLQQGRVKEVFSKPSHNFVADFVGVHNVFDGTAIETKNGITTVKLRDGLLIRSSDPIISDPENVLVAIRPENIILSNEAFVSSLRNQIIGTVQDVVKIGPTVWVEALVNKTLFKSIITPSSFDILDIEKGKKVYISFKSLNVKIIDGNESYNSI</sequence>
<keyword evidence="4 11" id="KW-0067">ATP-binding</keyword>
<dbReference type="SUPFAM" id="SSF50331">
    <property type="entry name" value="MOP-like"/>
    <property type="match status" value="1"/>
</dbReference>
<evidence type="ECO:0000256" key="5">
    <source>
        <dbReference type="ARBA" id="ARBA00038307"/>
    </source>
</evidence>
<accession>A0A8T5UVI7</accession>
<dbReference type="SUPFAM" id="SSF52540">
    <property type="entry name" value="P-loop containing nucleoside triphosphate hydrolases"/>
    <property type="match status" value="1"/>
</dbReference>
<feature type="domain" description="ABC transporter" evidence="10">
    <location>
        <begin position="3"/>
        <end position="232"/>
    </location>
</feature>
<evidence type="ECO:0000256" key="9">
    <source>
        <dbReference type="ARBA" id="ARBA00047936"/>
    </source>
</evidence>
<dbReference type="GO" id="GO:0016887">
    <property type="term" value="F:ATP hydrolysis activity"/>
    <property type="evidence" value="ECO:0007669"/>
    <property type="project" value="InterPro"/>
</dbReference>
<gene>
    <name evidence="11" type="ORF">K8N75_03915</name>
</gene>
<dbReference type="InterPro" id="IPR005116">
    <property type="entry name" value="Transp-assoc_OB_typ1"/>
</dbReference>
<dbReference type="InterPro" id="IPR008995">
    <property type="entry name" value="Mo/tungstate-bd_C_term_dom"/>
</dbReference>
<dbReference type="Gene3D" id="3.40.50.300">
    <property type="entry name" value="P-loop containing nucleotide triphosphate hydrolases"/>
    <property type="match status" value="1"/>
</dbReference>
<dbReference type="PANTHER" id="PTHR42781">
    <property type="entry name" value="SPERMIDINE/PUTRESCINE IMPORT ATP-BINDING PROTEIN POTA"/>
    <property type="match status" value="1"/>
</dbReference>
<dbReference type="GO" id="GO:0005886">
    <property type="term" value="C:plasma membrane"/>
    <property type="evidence" value="ECO:0007669"/>
    <property type="project" value="UniProtKB-SubCell"/>
</dbReference>
<evidence type="ECO:0000256" key="1">
    <source>
        <dbReference type="ARBA" id="ARBA00004202"/>
    </source>
</evidence>
<comment type="catalytic activity">
    <reaction evidence="9">
        <text>tungstate(in) + ATP + H2O = tungstate(out) + ADP + phosphate + H(+)</text>
        <dbReference type="Rhea" id="RHEA:35027"/>
        <dbReference type="ChEBI" id="CHEBI:15377"/>
        <dbReference type="ChEBI" id="CHEBI:15378"/>
        <dbReference type="ChEBI" id="CHEBI:30616"/>
        <dbReference type="ChEBI" id="CHEBI:43474"/>
        <dbReference type="ChEBI" id="CHEBI:46502"/>
        <dbReference type="ChEBI" id="CHEBI:456216"/>
        <dbReference type="EC" id="7.3.2.6"/>
    </reaction>
</comment>
<dbReference type="Gene3D" id="2.40.50.100">
    <property type="match status" value="1"/>
</dbReference>
<dbReference type="EMBL" id="JAIOUQ010000003">
    <property type="protein sequence ID" value="MBZ2165190.1"/>
    <property type="molecule type" value="Genomic_DNA"/>
</dbReference>
<keyword evidence="3" id="KW-0547">Nucleotide-binding</keyword>
<organism evidence="11 12">
    <name type="scientific">Methanobacterium spitsbergense</name>
    <dbReference type="NCBI Taxonomy" id="2874285"/>
    <lineage>
        <taxon>Archaea</taxon>
        <taxon>Methanobacteriati</taxon>
        <taxon>Methanobacteriota</taxon>
        <taxon>Methanomada group</taxon>
        <taxon>Methanobacteria</taxon>
        <taxon>Methanobacteriales</taxon>
        <taxon>Methanobacteriaceae</taxon>
        <taxon>Methanobacterium</taxon>
    </lineage>
</organism>
<evidence type="ECO:0000256" key="7">
    <source>
        <dbReference type="ARBA" id="ARBA00039025"/>
    </source>
</evidence>
<evidence type="ECO:0000313" key="11">
    <source>
        <dbReference type="EMBL" id="MBZ2165190.1"/>
    </source>
</evidence>
<evidence type="ECO:0000259" key="10">
    <source>
        <dbReference type="PROSITE" id="PS50893"/>
    </source>
</evidence>
<reference evidence="12" key="1">
    <citation type="journal article" date="2022" name="Microbiol. Resour. Announc.">
        <title>Draft Genome Sequence of a Methanogenic Archaeon from West Spitsbergen Permafrost.</title>
        <authorList>
            <person name="Trubitsyn V."/>
            <person name="Rivkina E."/>
            <person name="Shcherbakova V."/>
        </authorList>
    </citation>
    <scope>NUCLEOTIDE SEQUENCE [LARGE SCALE GENOMIC DNA]</scope>
    <source>
        <strain evidence="12">VT</strain>
    </source>
</reference>
<comment type="subunit">
    <text evidence="6">The complex is composed of two ATP-binding proteins (WtpC), two transmembrane proteins (WtpB) and a solute-binding protein (WtpA).</text>
</comment>
<evidence type="ECO:0000256" key="6">
    <source>
        <dbReference type="ARBA" id="ARBA00038781"/>
    </source>
</evidence>
<dbReference type="InterPro" id="IPR017871">
    <property type="entry name" value="ABC_transporter-like_CS"/>
</dbReference>
<comment type="subcellular location">
    <subcellularLocation>
        <location evidence="1">Cell membrane</location>
        <topology evidence="1">Peripheral membrane protein</topology>
    </subcellularLocation>
</comment>
<comment type="caution">
    <text evidence="11">The sequence shown here is derived from an EMBL/GenBank/DDBJ whole genome shotgun (WGS) entry which is preliminary data.</text>
</comment>
<evidence type="ECO:0000256" key="2">
    <source>
        <dbReference type="ARBA" id="ARBA00022448"/>
    </source>
</evidence>
<name>A0A8T5UVI7_9EURY</name>
<dbReference type="PANTHER" id="PTHR42781:SF7">
    <property type="entry name" value="MOLYBDENUM ABC TRANSPORTER, ATP-BINDING PROTEIN"/>
    <property type="match status" value="1"/>
</dbReference>
<dbReference type="GO" id="GO:1901238">
    <property type="term" value="F:ABC-type tungstate transporter activity"/>
    <property type="evidence" value="ECO:0007669"/>
    <property type="project" value="UniProtKB-EC"/>
</dbReference>
<dbReference type="InterPro" id="IPR003593">
    <property type="entry name" value="AAA+_ATPase"/>
</dbReference>
<dbReference type="Pfam" id="PF03459">
    <property type="entry name" value="TOBE"/>
    <property type="match status" value="1"/>
</dbReference>